<evidence type="ECO:0000313" key="6">
    <source>
        <dbReference type="EMBL" id="TVM36546.1"/>
    </source>
</evidence>
<keyword evidence="2" id="KW-0479">Metal-binding</keyword>
<dbReference type="InterPro" id="IPR012312">
    <property type="entry name" value="Hemerythrin-like"/>
</dbReference>
<dbReference type="EMBL" id="QMIF01000001">
    <property type="protein sequence ID" value="TVM36546.1"/>
    <property type="molecule type" value="Genomic_DNA"/>
</dbReference>
<dbReference type="Proteomes" id="UP000503251">
    <property type="component" value="Chromosome"/>
</dbReference>
<dbReference type="NCBIfam" id="TIGR02481">
    <property type="entry name" value="hemeryth_dom"/>
    <property type="match status" value="1"/>
</dbReference>
<sequence length="139" mass="16077">MAQIEWGTNMFIGVEDIDAQHEKLTKLINDLYYAYMEGKERDVLSPIINELHDYAHYHFDTEAAYMKRLGDSYGFSEGHLAKHSEFFSTVIDFLLQYVSGSDTEITPELLDYLTDWWRGHIMGIDQGLGEAIRQMESEG</sequence>
<keyword evidence="8" id="KW-1185">Reference proteome</keyword>
<dbReference type="PANTHER" id="PTHR37164:SF1">
    <property type="entry name" value="BACTERIOHEMERYTHRIN"/>
    <property type="match status" value="1"/>
</dbReference>
<dbReference type="EMBL" id="CP039543">
    <property type="protein sequence ID" value="QJT09028.1"/>
    <property type="molecule type" value="Genomic_DNA"/>
</dbReference>
<evidence type="ECO:0000256" key="3">
    <source>
        <dbReference type="ARBA" id="ARBA00023004"/>
    </source>
</evidence>
<protein>
    <submittedName>
        <fullName evidence="5 6">Hemerythrin</fullName>
    </submittedName>
</protein>
<proteinExistence type="inferred from homology"/>
<dbReference type="Gene3D" id="1.20.120.50">
    <property type="entry name" value="Hemerythrin-like"/>
    <property type="match status" value="1"/>
</dbReference>
<reference evidence="6 7" key="1">
    <citation type="submission" date="2018-06" db="EMBL/GenBank/DDBJ databases">
        <title>Complete genome of Desulfovibrio marinus P48SEP.</title>
        <authorList>
            <person name="Crispim J.S."/>
            <person name="Vidigal P.M.P."/>
            <person name="Silva L.C.F."/>
            <person name="Araujo L.C."/>
            <person name="Laguardia C.N."/>
            <person name="Dias R.S."/>
            <person name="Sousa M.P."/>
            <person name="Paula S.O."/>
            <person name="Silva C."/>
        </authorList>
    </citation>
    <scope>NUCLEOTIDE SEQUENCE [LARGE SCALE GENOMIC DNA]</scope>
    <source>
        <strain evidence="6 7">P48SEP</strain>
    </source>
</reference>
<name>A0A6P1ZL72_9BACT</name>
<dbReference type="SUPFAM" id="SSF47188">
    <property type="entry name" value="Hemerythrin-like"/>
    <property type="match status" value="1"/>
</dbReference>
<dbReference type="NCBIfam" id="NF033749">
    <property type="entry name" value="bact_hemeryth"/>
    <property type="match status" value="1"/>
</dbReference>
<evidence type="ECO:0000256" key="2">
    <source>
        <dbReference type="ARBA" id="ARBA00022723"/>
    </source>
</evidence>
<dbReference type="Pfam" id="PF01814">
    <property type="entry name" value="Hemerythrin"/>
    <property type="match status" value="1"/>
</dbReference>
<dbReference type="RefSeq" id="WP_144233581.1">
    <property type="nucleotide sequence ID" value="NZ_CP039543.1"/>
</dbReference>
<evidence type="ECO:0000313" key="8">
    <source>
        <dbReference type="Proteomes" id="UP000503251"/>
    </source>
</evidence>
<gene>
    <name evidence="6" type="ORF">DQK91_01060</name>
    <name evidence="5" type="ORF">E8L03_08830</name>
</gene>
<evidence type="ECO:0000259" key="4">
    <source>
        <dbReference type="Pfam" id="PF01814"/>
    </source>
</evidence>
<dbReference type="CDD" id="cd12107">
    <property type="entry name" value="Hemerythrin"/>
    <property type="match status" value="1"/>
</dbReference>
<dbReference type="OrthoDB" id="9774644at2"/>
<dbReference type="Proteomes" id="UP000434052">
    <property type="component" value="Unassembled WGS sequence"/>
</dbReference>
<comment type="similarity">
    <text evidence="1">Belongs to the hemerythrin family.</text>
</comment>
<dbReference type="AlphaFoldDB" id="A0A6P1ZL72"/>
<feature type="domain" description="Hemerythrin-like" evidence="4">
    <location>
        <begin position="13"/>
        <end position="130"/>
    </location>
</feature>
<dbReference type="GO" id="GO:0046872">
    <property type="term" value="F:metal ion binding"/>
    <property type="evidence" value="ECO:0007669"/>
    <property type="project" value="UniProtKB-KW"/>
</dbReference>
<dbReference type="InterPro" id="IPR050669">
    <property type="entry name" value="Hemerythrin"/>
</dbReference>
<accession>A0A6P1ZL72</accession>
<organism evidence="6 7">
    <name type="scientific">Oceanidesulfovibrio marinus</name>
    <dbReference type="NCBI Taxonomy" id="370038"/>
    <lineage>
        <taxon>Bacteria</taxon>
        <taxon>Pseudomonadati</taxon>
        <taxon>Thermodesulfobacteriota</taxon>
        <taxon>Desulfovibrionia</taxon>
        <taxon>Desulfovibrionales</taxon>
        <taxon>Desulfovibrionaceae</taxon>
        <taxon>Oceanidesulfovibrio</taxon>
    </lineage>
</organism>
<dbReference type="InterPro" id="IPR035938">
    <property type="entry name" value="Hemerythrin-like_sf"/>
</dbReference>
<dbReference type="PANTHER" id="PTHR37164">
    <property type="entry name" value="BACTERIOHEMERYTHRIN"/>
    <property type="match status" value="1"/>
</dbReference>
<evidence type="ECO:0000256" key="1">
    <source>
        <dbReference type="ARBA" id="ARBA00010587"/>
    </source>
</evidence>
<dbReference type="InterPro" id="IPR012827">
    <property type="entry name" value="Hemerythrin_metal-bd"/>
</dbReference>
<evidence type="ECO:0000313" key="5">
    <source>
        <dbReference type="EMBL" id="QJT09028.1"/>
    </source>
</evidence>
<evidence type="ECO:0000313" key="7">
    <source>
        <dbReference type="Proteomes" id="UP000434052"/>
    </source>
</evidence>
<reference evidence="5 8" key="2">
    <citation type="submission" date="2019-04" db="EMBL/GenBank/DDBJ databases">
        <title>Isolation and culture of sulfate reducing bacteria from the cold seep of the South China Sea.</title>
        <authorList>
            <person name="Sun C."/>
            <person name="Liu R."/>
        </authorList>
    </citation>
    <scope>NUCLEOTIDE SEQUENCE [LARGE SCALE GENOMIC DNA]</scope>
    <source>
        <strain evidence="5 8">CS1</strain>
    </source>
</reference>
<keyword evidence="3" id="KW-0408">Iron</keyword>